<reference evidence="1 2" key="1">
    <citation type="submission" date="2017-10" db="EMBL/GenBank/DDBJ databases">
        <title>Sequencing the genomes of 1000 actinobacteria strains.</title>
        <authorList>
            <person name="Klenk H.-P."/>
        </authorList>
    </citation>
    <scope>NUCLEOTIDE SEQUENCE [LARGE SCALE GENOMIC DNA]</scope>
    <source>
        <strain evidence="1 2">DSM 21801</strain>
    </source>
</reference>
<organism evidence="1 2">
    <name type="scientific">Serinibacter salmoneus</name>
    <dbReference type="NCBI Taxonomy" id="556530"/>
    <lineage>
        <taxon>Bacteria</taxon>
        <taxon>Bacillati</taxon>
        <taxon>Actinomycetota</taxon>
        <taxon>Actinomycetes</taxon>
        <taxon>Micrococcales</taxon>
        <taxon>Beutenbergiaceae</taxon>
        <taxon>Serinibacter</taxon>
    </lineage>
</organism>
<dbReference type="EMBL" id="PDJD01000001">
    <property type="protein sequence ID" value="PFG18651.1"/>
    <property type="molecule type" value="Genomic_DNA"/>
</dbReference>
<dbReference type="OrthoDB" id="8421922at2"/>
<proteinExistence type="predicted"/>
<sequence length="239" mass="26264">MSTRILVYGSCVSRDTVSAMPQDRIRIVDYIARQSLVSAYSPPVTLIPAPELESRFQARQAAGDFASSLPSALRRTGGRVDLILWDLTDERLGFYVLPDDTAVTRSVDLIAAGIDGSIAQIASLISFGTDLHFNLWSSQLPRLITTVGKEHPAARFVLIAPPWAAHSADGSPTPSSFGMSAEDGNAKYERYLDEAERRGIEIIGRDITDPRSSAEHVWGEAPFHYAPEVYQELVRHLLP</sequence>
<dbReference type="Proteomes" id="UP000224915">
    <property type="component" value="Unassembled WGS sequence"/>
</dbReference>
<evidence type="ECO:0008006" key="3">
    <source>
        <dbReference type="Google" id="ProtNLM"/>
    </source>
</evidence>
<dbReference type="AlphaFoldDB" id="A0A2A9CWY4"/>
<dbReference type="RefSeq" id="WP_143556832.1">
    <property type="nucleotide sequence ID" value="NZ_PDJD01000001.1"/>
</dbReference>
<evidence type="ECO:0000313" key="1">
    <source>
        <dbReference type="EMBL" id="PFG18651.1"/>
    </source>
</evidence>
<accession>A0A2A9CWY4</accession>
<keyword evidence="2" id="KW-1185">Reference proteome</keyword>
<gene>
    <name evidence="1" type="ORF">ATL40_0194</name>
</gene>
<evidence type="ECO:0000313" key="2">
    <source>
        <dbReference type="Proteomes" id="UP000224915"/>
    </source>
</evidence>
<dbReference type="InterPro" id="IPR046237">
    <property type="entry name" value="DUF6270"/>
</dbReference>
<name>A0A2A9CWY4_9MICO</name>
<protein>
    <recommendedName>
        <fullName evidence="3">GDSL-like lipase/acylhydrolase family protein</fullName>
    </recommendedName>
</protein>
<dbReference type="Pfam" id="PF19786">
    <property type="entry name" value="DUF6270"/>
    <property type="match status" value="1"/>
</dbReference>
<comment type="caution">
    <text evidence="1">The sequence shown here is derived from an EMBL/GenBank/DDBJ whole genome shotgun (WGS) entry which is preliminary data.</text>
</comment>